<name>F8P4Z6_SERL9</name>
<dbReference type="InterPro" id="IPR029058">
    <property type="entry name" value="AB_hydrolase_fold"/>
</dbReference>
<dbReference type="AlphaFoldDB" id="F8P4Z6"/>
<dbReference type="OrthoDB" id="449091at2759"/>
<dbReference type="KEGG" id="sla:SERLADRAFT_372325"/>
<evidence type="ECO:0000313" key="3">
    <source>
        <dbReference type="EMBL" id="EGO21683.1"/>
    </source>
</evidence>
<dbReference type="PANTHER" id="PTHR43037">
    <property type="entry name" value="UNNAMED PRODUCT-RELATED"/>
    <property type="match status" value="1"/>
</dbReference>
<evidence type="ECO:0000259" key="2">
    <source>
        <dbReference type="Pfam" id="PF00326"/>
    </source>
</evidence>
<protein>
    <recommendedName>
        <fullName evidence="2">Peptidase S9 prolyl oligopeptidase catalytic domain-containing protein</fullName>
    </recommendedName>
</protein>
<organism>
    <name type="scientific">Serpula lacrymans var. lacrymans (strain S7.9)</name>
    <name type="common">Dry rot fungus</name>
    <dbReference type="NCBI Taxonomy" id="578457"/>
    <lineage>
        <taxon>Eukaryota</taxon>
        <taxon>Fungi</taxon>
        <taxon>Dikarya</taxon>
        <taxon>Basidiomycota</taxon>
        <taxon>Agaricomycotina</taxon>
        <taxon>Agaricomycetes</taxon>
        <taxon>Agaricomycetidae</taxon>
        <taxon>Boletales</taxon>
        <taxon>Coniophorineae</taxon>
        <taxon>Serpulaceae</taxon>
        <taxon>Serpula</taxon>
    </lineage>
</organism>
<reference evidence="3" key="1">
    <citation type="submission" date="2011-04" db="EMBL/GenBank/DDBJ databases">
        <title>Evolution of plant cell wall degrading machinery underlies the functional diversity of forest fungi.</title>
        <authorList>
            <consortium name="US DOE Joint Genome Institute (JGI-PGF)"/>
            <person name="Eastwood D.C."/>
            <person name="Floudas D."/>
            <person name="Binder M."/>
            <person name="Majcherczyk A."/>
            <person name="Schneider P."/>
            <person name="Aerts A."/>
            <person name="Asiegbu F.O."/>
            <person name="Baker S.E."/>
            <person name="Barry K."/>
            <person name="Bendiksby M."/>
            <person name="Blumentritt M."/>
            <person name="Coutinho P.M."/>
            <person name="Cullen D."/>
            <person name="Cullen D."/>
            <person name="Gathman A."/>
            <person name="Goodell B."/>
            <person name="Henrissat B."/>
            <person name="Ihrmark K."/>
            <person name="Kauserud H."/>
            <person name="Kohler A."/>
            <person name="LaButti K."/>
            <person name="Lapidus A."/>
            <person name="Lavin J.L."/>
            <person name="Lee Y.-H."/>
            <person name="Lindquist E."/>
            <person name="Lilly W."/>
            <person name="Lucas S."/>
            <person name="Morin E."/>
            <person name="Murat C."/>
            <person name="Oguiza J.A."/>
            <person name="Park J."/>
            <person name="Pisabarro A.G."/>
            <person name="Riley R."/>
            <person name="Rosling A."/>
            <person name="Salamov A."/>
            <person name="Schmidt O."/>
            <person name="Schmutz J."/>
            <person name="Skrede I."/>
            <person name="Stenlid J."/>
            <person name="Wiebenga A."/>
            <person name="Xie X."/>
            <person name="Kues U."/>
            <person name="Hibbett D.S."/>
            <person name="Hoffmeister D."/>
            <person name="Hogberg N."/>
            <person name="Martin F."/>
            <person name="Grigoriev I.V."/>
            <person name="Watkinson S.C."/>
        </authorList>
    </citation>
    <scope>NUCLEOTIDE SEQUENCE</scope>
    <source>
        <strain evidence="3">S7.9</strain>
    </source>
</reference>
<dbReference type="GeneID" id="18810429"/>
<proteinExistence type="predicted"/>
<sequence>MSRLTHVSTDEGHIAPNAQWRADVSTSWDVLGPFPIQAREQHFLSPSFPLDLSRTIDFNRTWPSSYADGGNVSWSKYNSDNYGNIKVSYPRIRWESIRATEGWAGLQHHSVLRTTITVFPPSRREVSLAPPRLRVELLQGSYFAIVPSAKDRDDDSPKIIPEWYSGNIYALERSPLQTVTLPFPPSTTSPTDYDVYISGDYEIRLFGDPTAYNSKIPILSINFHVEIEPAISSIVREPMQDVVCDFVDGMAFGDAIGVGLRSIDGWWAVTSATLRQHQDKQLEQDIVLSLIQVAHIAPTQTGIIPIHISQTKNTKLTELPIDLTVVSESTSFVISLTLPIKHHVQWTPTHYEAIKATYFFVESMPTAFLALPPKQPNLDSGSARAPILALHGAGVDIFEHTFWPDSLPRQGHSWIIMPTGRTSWVNLSILGTNPGLDWHGPSAQDAWATINALHHILSSNEGLKDWTIPNNMKVVLIGHSNGGQGAWFLASRYPDRVLGVVPAAGYIKSQASAHYIDPSLRSILESSLTPDDNDLFLSNLVDTPVLAIHGGNDDNVPTWHTREAVSVLKTWKPSANVTYREDAGQPHWYPSIFKNDQVRDFLESAASKTSQYLRHMQSFTLTVAIPAESGSLHGWQILGLQVPGRMARLRVTVVEGAVQLEASNIELMSVSLTDNHITEVHVNGGLLTVPRTLSDKIWFHYSSNSWKITDTDPGRLQHFGRLQALLNTAGHIIIIVPVKQASTELSVALRIAHDVMKFHKLSAEIICSSEAVERYEDGRLGRGNIVVVGGAQSPFVKKYIETVGCSFKFSSDSWVLTGHKTFNKASSGILFTQPHPSHISGTTLFLMSTDHEGLERAARILPIRTGIAVPDWIVADKTADQTGAAGVQGAGLNSNSLVWNEHMSWVN</sequence>
<dbReference type="SUPFAM" id="SSF53474">
    <property type="entry name" value="alpha/beta-Hydrolases"/>
    <property type="match status" value="1"/>
</dbReference>
<dbReference type="InterPro" id="IPR001375">
    <property type="entry name" value="Peptidase_S9_cat"/>
</dbReference>
<dbReference type="Pfam" id="PF00326">
    <property type="entry name" value="Peptidase_S9"/>
    <property type="match status" value="1"/>
</dbReference>
<accession>F8P4Z6</accession>
<dbReference type="InterPro" id="IPR050955">
    <property type="entry name" value="Plant_Biomass_Hydrol_Est"/>
</dbReference>
<gene>
    <name evidence="3" type="ORF">SERLADRAFT_372325</name>
</gene>
<feature type="domain" description="Peptidase S9 prolyl oligopeptidase catalytic" evidence="2">
    <location>
        <begin position="471"/>
        <end position="590"/>
    </location>
</feature>
<dbReference type="EMBL" id="GL945438">
    <property type="protein sequence ID" value="EGO21683.1"/>
    <property type="molecule type" value="Genomic_DNA"/>
</dbReference>
<dbReference type="RefSeq" id="XP_007321469.1">
    <property type="nucleotide sequence ID" value="XM_007321407.1"/>
</dbReference>
<dbReference type="Proteomes" id="UP000008064">
    <property type="component" value="Unassembled WGS sequence"/>
</dbReference>
<dbReference type="HOGENOM" id="CLU_014627_0_0_1"/>
<keyword evidence="1" id="KW-0732">Signal</keyword>
<dbReference type="PANTHER" id="PTHR43037:SF4">
    <property type="entry name" value="PEPTIDASE S9 PROLYL OLIGOPEPTIDASE CATALYTIC DOMAIN-CONTAINING PROTEIN"/>
    <property type="match status" value="1"/>
</dbReference>
<dbReference type="GO" id="GO:0006508">
    <property type="term" value="P:proteolysis"/>
    <property type="evidence" value="ECO:0007669"/>
    <property type="project" value="InterPro"/>
</dbReference>
<dbReference type="GO" id="GO:0008236">
    <property type="term" value="F:serine-type peptidase activity"/>
    <property type="evidence" value="ECO:0007669"/>
    <property type="project" value="InterPro"/>
</dbReference>
<evidence type="ECO:0000256" key="1">
    <source>
        <dbReference type="ARBA" id="ARBA00022729"/>
    </source>
</evidence>
<dbReference type="Gene3D" id="3.40.50.1820">
    <property type="entry name" value="alpha/beta hydrolase"/>
    <property type="match status" value="1"/>
</dbReference>